<comment type="caution">
    <text evidence="8">The sequence shown here is derived from an EMBL/GenBank/DDBJ whole genome shotgun (WGS) entry which is preliminary data.</text>
</comment>
<evidence type="ECO:0000256" key="5">
    <source>
        <dbReference type="RuleBase" id="RU003557"/>
    </source>
</evidence>
<evidence type="ECO:0000313" key="8">
    <source>
        <dbReference type="EMBL" id="PTA69066.1"/>
    </source>
</evidence>
<dbReference type="EMBL" id="PYSV01000003">
    <property type="protein sequence ID" value="PTA69066.1"/>
    <property type="molecule type" value="Genomic_DNA"/>
</dbReference>
<dbReference type="CDD" id="cd00751">
    <property type="entry name" value="thiolase"/>
    <property type="match status" value="1"/>
</dbReference>
<feature type="domain" description="Thiolase N-terminal" evidence="6">
    <location>
        <begin position="20"/>
        <end position="300"/>
    </location>
</feature>
<dbReference type="AlphaFoldDB" id="A0A2T3WB02"/>
<dbReference type="NCBIfam" id="TIGR01930">
    <property type="entry name" value="AcCoA-C-Actrans"/>
    <property type="match status" value="1"/>
</dbReference>
<dbReference type="PIRSF" id="PIRSF000429">
    <property type="entry name" value="Ac-CoA_Ac_transf"/>
    <property type="match status" value="1"/>
</dbReference>
<dbReference type="InterPro" id="IPR002155">
    <property type="entry name" value="Thiolase"/>
</dbReference>
<dbReference type="InterPro" id="IPR020613">
    <property type="entry name" value="Thiolase_CS"/>
</dbReference>
<evidence type="ECO:0000256" key="1">
    <source>
        <dbReference type="ARBA" id="ARBA00010982"/>
    </source>
</evidence>
<sequence>MTAPQTPAPLTLQTLHDRDVVIVSAVRTPIGAIRGALASVRPDDLAALVIREAVARAGVSGDEIEEVIFGCANQAGEDNRNVARMAALLAGLPDTVAGLTVNRLCASGLSAVNTAARAIRSGDGDVYVVGGVESMTRAPLVMPKGPQAFANGNVTAYDTTLGWRFPNPALEALFPLEAMGETAENIAGRSRDGAYAGGEITRAAQDAFALESQGKAVAAINAGHFKSQIVPVEVRGRKGVTVFDTDEHPRMKKEGDTYTLATDEATLEGLKPAFRKGGSVTAGNASGLNDGAAALVLMSAARARELGITPLARWVGGASAGVEARVMGLGPIPATRKVLARTGLSVADLDLIELNEAFAVQALACIRELGLPEEKVNVNGGAIALGHPLGMSGARLIVALTHELARREGRYGLATLCVGVGQGEAAIIERVEA</sequence>
<dbReference type="SUPFAM" id="SSF53901">
    <property type="entry name" value="Thiolase-like"/>
    <property type="match status" value="2"/>
</dbReference>
<accession>A0A2T3WB02</accession>
<gene>
    <name evidence="8" type="ORF">C8263_04560</name>
</gene>
<dbReference type="RefSeq" id="WP_107136924.1">
    <property type="nucleotide sequence ID" value="NZ_PYSV01000003.1"/>
</dbReference>
<dbReference type="PROSITE" id="PS00099">
    <property type="entry name" value="THIOLASE_3"/>
    <property type="match status" value="1"/>
</dbReference>
<evidence type="ECO:0000256" key="2">
    <source>
        <dbReference type="ARBA" id="ARBA00022679"/>
    </source>
</evidence>
<dbReference type="OrthoDB" id="9764892at2"/>
<dbReference type="Gene3D" id="3.40.47.10">
    <property type="match status" value="1"/>
</dbReference>
<dbReference type="InterPro" id="IPR020610">
    <property type="entry name" value="Thiolase_AS"/>
</dbReference>
<dbReference type="InterPro" id="IPR020616">
    <property type="entry name" value="Thiolase_N"/>
</dbReference>
<protein>
    <submittedName>
        <fullName evidence="8">Acetyl-CoA C-acyltransferase</fullName>
    </submittedName>
</protein>
<dbReference type="Pfam" id="PF02803">
    <property type="entry name" value="Thiolase_C"/>
    <property type="match status" value="1"/>
</dbReference>
<dbReference type="FunFam" id="3.40.47.10:FF:000010">
    <property type="entry name" value="Acetyl-CoA acetyltransferase (Thiolase)"/>
    <property type="match status" value="1"/>
</dbReference>
<name>A0A2T3WB02_9DEIO</name>
<keyword evidence="3 5" id="KW-0012">Acyltransferase</keyword>
<reference evidence="8 9" key="1">
    <citation type="submission" date="2018-03" db="EMBL/GenBank/DDBJ databases">
        <title>Draft genome of Deinococcus sp. OD32.</title>
        <authorList>
            <person name="Wang X.-P."/>
            <person name="Du Z.-J."/>
        </authorList>
    </citation>
    <scope>NUCLEOTIDE SEQUENCE [LARGE SCALE GENOMIC DNA]</scope>
    <source>
        <strain evidence="8 9">OD32</strain>
    </source>
</reference>
<dbReference type="InterPro" id="IPR016039">
    <property type="entry name" value="Thiolase-like"/>
</dbReference>
<dbReference type="InterPro" id="IPR020615">
    <property type="entry name" value="Thiolase_acyl_enz_int_AS"/>
</dbReference>
<comment type="similarity">
    <text evidence="1 5">Belongs to the thiolase-like superfamily. Thiolase family.</text>
</comment>
<keyword evidence="2 5" id="KW-0808">Transferase</keyword>
<feature type="active site" description="Proton acceptor" evidence="4">
    <location>
        <position position="417"/>
    </location>
</feature>
<evidence type="ECO:0000256" key="3">
    <source>
        <dbReference type="ARBA" id="ARBA00023315"/>
    </source>
</evidence>
<feature type="active site" description="Acyl-thioester intermediate" evidence="4">
    <location>
        <position position="105"/>
    </location>
</feature>
<keyword evidence="9" id="KW-1185">Reference proteome</keyword>
<dbReference type="InterPro" id="IPR020617">
    <property type="entry name" value="Thiolase_C"/>
</dbReference>
<dbReference type="GO" id="GO:0003988">
    <property type="term" value="F:acetyl-CoA C-acyltransferase activity"/>
    <property type="evidence" value="ECO:0007669"/>
    <property type="project" value="UniProtKB-ARBA"/>
</dbReference>
<evidence type="ECO:0000256" key="4">
    <source>
        <dbReference type="PIRSR" id="PIRSR000429-1"/>
    </source>
</evidence>
<feature type="domain" description="Thiolase C-terminal" evidence="7">
    <location>
        <begin position="309"/>
        <end position="430"/>
    </location>
</feature>
<dbReference type="Proteomes" id="UP000240317">
    <property type="component" value="Unassembled WGS sequence"/>
</dbReference>
<dbReference type="PROSITE" id="PS00737">
    <property type="entry name" value="THIOLASE_2"/>
    <property type="match status" value="1"/>
</dbReference>
<dbReference type="Pfam" id="PF00108">
    <property type="entry name" value="Thiolase_N"/>
    <property type="match status" value="1"/>
</dbReference>
<evidence type="ECO:0000313" key="9">
    <source>
        <dbReference type="Proteomes" id="UP000240317"/>
    </source>
</evidence>
<evidence type="ECO:0000259" key="6">
    <source>
        <dbReference type="Pfam" id="PF00108"/>
    </source>
</evidence>
<dbReference type="PROSITE" id="PS00098">
    <property type="entry name" value="THIOLASE_1"/>
    <property type="match status" value="1"/>
</dbReference>
<evidence type="ECO:0000259" key="7">
    <source>
        <dbReference type="Pfam" id="PF02803"/>
    </source>
</evidence>
<organism evidence="8 9">
    <name type="scientific">Deinococcus arcticus</name>
    <dbReference type="NCBI Taxonomy" id="2136176"/>
    <lineage>
        <taxon>Bacteria</taxon>
        <taxon>Thermotogati</taxon>
        <taxon>Deinococcota</taxon>
        <taxon>Deinococci</taxon>
        <taxon>Deinococcales</taxon>
        <taxon>Deinococcaceae</taxon>
        <taxon>Deinococcus</taxon>
    </lineage>
</organism>
<dbReference type="PANTHER" id="PTHR18919">
    <property type="entry name" value="ACETYL-COA C-ACYLTRANSFERASE"/>
    <property type="match status" value="1"/>
</dbReference>
<dbReference type="PANTHER" id="PTHR18919:SF107">
    <property type="entry name" value="ACETYL-COA ACETYLTRANSFERASE, CYTOSOLIC"/>
    <property type="match status" value="1"/>
</dbReference>
<proteinExistence type="inferred from homology"/>
<feature type="active site" description="Proton acceptor" evidence="4">
    <location>
        <position position="387"/>
    </location>
</feature>